<reference evidence="10" key="1">
    <citation type="journal article" date="2019" name="Int. J. Syst. Evol. Microbiol.">
        <title>The Global Catalogue of Microorganisms (GCM) 10K type strain sequencing project: providing services to taxonomists for standard genome sequencing and annotation.</title>
        <authorList>
            <consortium name="The Broad Institute Genomics Platform"/>
            <consortium name="The Broad Institute Genome Sequencing Center for Infectious Disease"/>
            <person name="Wu L."/>
            <person name="Ma J."/>
        </authorList>
    </citation>
    <scope>NUCLEOTIDE SEQUENCE [LARGE SCALE GENOMIC DNA]</scope>
    <source>
        <strain evidence="10">CCUG 59129</strain>
    </source>
</reference>
<dbReference type="Proteomes" id="UP001596989">
    <property type="component" value="Unassembled WGS sequence"/>
</dbReference>
<keyword evidence="10" id="KW-1185">Reference proteome</keyword>
<accession>A0ABW3HPH9</accession>
<evidence type="ECO:0000256" key="5">
    <source>
        <dbReference type="ARBA" id="ARBA00022969"/>
    </source>
</evidence>
<dbReference type="Pfam" id="PF01510">
    <property type="entry name" value="Amidase_2"/>
    <property type="match status" value="1"/>
</dbReference>
<dbReference type="InterPro" id="IPR002502">
    <property type="entry name" value="Amidase_domain"/>
</dbReference>
<name>A0ABW3HPH9_9BACL</name>
<evidence type="ECO:0000259" key="8">
    <source>
        <dbReference type="SMART" id="SM00644"/>
    </source>
</evidence>
<dbReference type="EC" id="3.5.1.28" evidence="3"/>
<keyword evidence="4" id="KW-0378">Hydrolase</keyword>
<keyword evidence="6" id="KW-0178">Competence</keyword>
<dbReference type="InterPro" id="IPR036505">
    <property type="entry name" value="Amidase/PGRP_sf"/>
</dbReference>
<dbReference type="PANTHER" id="PTHR30417">
    <property type="entry name" value="N-ACETYLMURAMOYL-L-ALANINE AMIDASE AMID"/>
    <property type="match status" value="1"/>
</dbReference>
<dbReference type="SMART" id="SM00644">
    <property type="entry name" value="Ami_2"/>
    <property type="match status" value="1"/>
</dbReference>
<dbReference type="EMBL" id="JBHTJZ010000009">
    <property type="protein sequence ID" value="MFD0959414.1"/>
    <property type="molecule type" value="Genomic_DNA"/>
</dbReference>
<evidence type="ECO:0000256" key="1">
    <source>
        <dbReference type="ARBA" id="ARBA00001561"/>
    </source>
</evidence>
<dbReference type="InterPro" id="IPR051206">
    <property type="entry name" value="NAMLAA_amidase_2"/>
</dbReference>
<sequence length="219" mass="24930">MYTYKIDHIPRSTTYNRRPGYPMDATTITIHNTANPSSTASNERDWLTNSLNTRTASYHIVIDQKEAIECIPLDENAWHAGDGSGENSGNRTSIGIEICESGNYEATLDNAADLVANMLLDRNWGADRLRRHYDWSGKNCPRLMNEDGEWDGWDDFVRMVKEKMDGMKPQEPMLEPDDANNIIRFLSAAYMATTVEEARKEFNRLANELRRVSGQPPQP</sequence>
<feature type="domain" description="N-acetylmuramoyl-L-alanine amidase" evidence="8">
    <location>
        <begin position="15"/>
        <end position="153"/>
    </location>
</feature>
<evidence type="ECO:0000313" key="10">
    <source>
        <dbReference type="Proteomes" id="UP001596989"/>
    </source>
</evidence>
<evidence type="ECO:0000256" key="4">
    <source>
        <dbReference type="ARBA" id="ARBA00022801"/>
    </source>
</evidence>
<comment type="similarity">
    <text evidence="2">Belongs to the N-acetylmuramoyl-L-alanine amidase 2 family.</text>
</comment>
<organism evidence="9 10">
    <name type="scientific">Paenibacillus chungangensis</name>
    <dbReference type="NCBI Taxonomy" id="696535"/>
    <lineage>
        <taxon>Bacteria</taxon>
        <taxon>Bacillati</taxon>
        <taxon>Bacillota</taxon>
        <taxon>Bacilli</taxon>
        <taxon>Bacillales</taxon>
        <taxon>Paenibacillaceae</taxon>
        <taxon>Paenibacillus</taxon>
    </lineage>
</organism>
<evidence type="ECO:0000256" key="3">
    <source>
        <dbReference type="ARBA" id="ARBA00011901"/>
    </source>
</evidence>
<dbReference type="SUPFAM" id="SSF55846">
    <property type="entry name" value="N-acetylmuramoyl-L-alanine amidase-like"/>
    <property type="match status" value="1"/>
</dbReference>
<evidence type="ECO:0000256" key="6">
    <source>
        <dbReference type="ARBA" id="ARBA00023287"/>
    </source>
</evidence>
<protein>
    <recommendedName>
        <fullName evidence="3">N-acetylmuramoyl-L-alanine amidase</fullName>
        <ecNumber evidence="3">3.5.1.28</ecNumber>
    </recommendedName>
</protein>
<comment type="catalytic activity">
    <reaction evidence="1">
        <text>Hydrolyzes the link between N-acetylmuramoyl residues and L-amino acid residues in certain cell-wall glycopeptides.</text>
        <dbReference type="EC" id="3.5.1.28"/>
    </reaction>
</comment>
<comment type="caution">
    <text evidence="9">The sequence shown here is derived from an EMBL/GenBank/DDBJ whole genome shotgun (WGS) entry which is preliminary data.</text>
</comment>
<dbReference type="Gene3D" id="3.40.80.10">
    <property type="entry name" value="Peptidoglycan recognition protein-like"/>
    <property type="match status" value="1"/>
</dbReference>
<dbReference type="CDD" id="cd06583">
    <property type="entry name" value="PGRP"/>
    <property type="match status" value="1"/>
</dbReference>
<evidence type="ECO:0000256" key="2">
    <source>
        <dbReference type="ARBA" id="ARBA00007553"/>
    </source>
</evidence>
<keyword evidence="5" id="KW-0749">Sporulation</keyword>
<gene>
    <name evidence="9" type="ORF">ACFQ2I_08420</name>
</gene>
<evidence type="ECO:0000313" key="9">
    <source>
        <dbReference type="EMBL" id="MFD0959414.1"/>
    </source>
</evidence>
<keyword evidence="7" id="KW-0961">Cell wall biogenesis/degradation</keyword>
<dbReference type="PANTHER" id="PTHR30417:SF11">
    <property type="entry name" value="N-ACETYLMURAMOYL-L-ALANINE AMIDASE XLYA"/>
    <property type="match status" value="1"/>
</dbReference>
<proteinExistence type="inferred from homology"/>
<evidence type="ECO:0000256" key="7">
    <source>
        <dbReference type="ARBA" id="ARBA00023316"/>
    </source>
</evidence>
<dbReference type="RefSeq" id="WP_377563530.1">
    <property type="nucleotide sequence ID" value="NZ_JBHTJZ010000009.1"/>
</dbReference>